<dbReference type="AlphaFoldDB" id="A0A6G1HC45"/>
<protein>
    <submittedName>
        <fullName evidence="3">Glycoside hydrolase family 85 protein</fullName>
    </submittedName>
</protein>
<dbReference type="GO" id="GO:0033925">
    <property type="term" value="F:mannosyl-glycoprotein endo-beta-N-acetylglucosaminidase activity"/>
    <property type="evidence" value="ECO:0007669"/>
    <property type="project" value="UniProtKB-EC"/>
</dbReference>
<sequence length="497" mass="55774">MTGWKDNLRPIRDGLRDLLPAPQPEPDLDERQKRQEADSLRGFAYFEDFDQLQEWSPTDADLIQRANTPLLLRPPIFNAHYQPSSKVLLCHDASGNYHEYESAQGAKVTTPSYTCQYLQYVDAFVYFSHKLVCIPPPTWTNTLHRNGVKSIGTFLVEPGSRGMEKFLAKAPGRTPRFQMASQLAEMARCYGFDGWLINIEKSLPGKSFDLSSLLGFLQQLRGDLGSEAQIIWYDALTVENAVNYQNSLNKKNLAFVQACGSLLTNYCWRDQDANSSRECAIQNQIPLENIYFGVDVWAQNIQHGPHKRVTYPPKGGGGTNTGVAVERLKSLGFSAGVFGPAWSFEHFGSSSQEVECAVWSGEVLPADLGCDCRPAHPHHTLEYQSHPMVKSAREFPLGSEHFLYSDFTLPFTMTSDGKWEAHVGRQAIQPMPKSPICTRKPGLGSFETRSSIFKLNMSAAASLWVVISFRRLLPGLSPNLLVFSRKQEWLSWRSPAT</sequence>
<keyword evidence="4" id="KW-1185">Reference proteome</keyword>
<gene>
    <name evidence="3" type="ORF">K402DRAFT_200384</name>
</gene>
<feature type="domain" description="Cytosolic endo-beta-N-acetylglucosaminidase TIM barrel" evidence="2">
    <location>
        <begin position="100"/>
        <end position="409"/>
    </location>
</feature>
<keyword evidence="3" id="KW-0378">Hydrolase</keyword>
<dbReference type="EMBL" id="ML977141">
    <property type="protein sequence ID" value="KAF1990627.1"/>
    <property type="molecule type" value="Genomic_DNA"/>
</dbReference>
<feature type="compositionally biased region" description="Basic and acidic residues" evidence="1">
    <location>
        <begin position="1"/>
        <end position="16"/>
    </location>
</feature>
<evidence type="ECO:0000313" key="4">
    <source>
        <dbReference type="Proteomes" id="UP000800041"/>
    </source>
</evidence>
<dbReference type="Pfam" id="PF03644">
    <property type="entry name" value="Glyco_hydro_85"/>
    <property type="match status" value="1"/>
</dbReference>
<dbReference type="Proteomes" id="UP000800041">
    <property type="component" value="Unassembled WGS sequence"/>
</dbReference>
<evidence type="ECO:0000259" key="2">
    <source>
        <dbReference type="Pfam" id="PF03644"/>
    </source>
</evidence>
<dbReference type="InterPro" id="IPR032979">
    <property type="entry name" value="ENGase"/>
</dbReference>
<dbReference type="PANTHER" id="PTHR13246:SF1">
    <property type="entry name" value="CYTOSOLIC ENDO-BETA-N-ACETYLGLUCOSAMINIDASE"/>
    <property type="match status" value="1"/>
</dbReference>
<name>A0A6G1HC45_9PEZI</name>
<evidence type="ECO:0000313" key="3">
    <source>
        <dbReference type="EMBL" id="KAF1990627.1"/>
    </source>
</evidence>
<evidence type="ECO:0000256" key="1">
    <source>
        <dbReference type="SAM" id="MobiDB-lite"/>
    </source>
</evidence>
<organism evidence="3 4">
    <name type="scientific">Aulographum hederae CBS 113979</name>
    <dbReference type="NCBI Taxonomy" id="1176131"/>
    <lineage>
        <taxon>Eukaryota</taxon>
        <taxon>Fungi</taxon>
        <taxon>Dikarya</taxon>
        <taxon>Ascomycota</taxon>
        <taxon>Pezizomycotina</taxon>
        <taxon>Dothideomycetes</taxon>
        <taxon>Pleosporomycetidae</taxon>
        <taxon>Aulographales</taxon>
        <taxon>Aulographaceae</taxon>
    </lineage>
</organism>
<dbReference type="GO" id="GO:0005829">
    <property type="term" value="C:cytosol"/>
    <property type="evidence" value="ECO:0007669"/>
    <property type="project" value="UniProtKB-SubCell"/>
</dbReference>
<feature type="region of interest" description="Disordered" evidence="1">
    <location>
        <begin position="1"/>
        <end position="34"/>
    </location>
</feature>
<dbReference type="PANTHER" id="PTHR13246">
    <property type="entry name" value="ENDO BETA N-ACETYLGLUCOSAMINIDASE"/>
    <property type="match status" value="1"/>
</dbReference>
<reference evidence="3" key="1">
    <citation type="journal article" date="2020" name="Stud. Mycol.">
        <title>101 Dothideomycetes genomes: a test case for predicting lifestyles and emergence of pathogens.</title>
        <authorList>
            <person name="Haridas S."/>
            <person name="Albert R."/>
            <person name="Binder M."/>
            <person name="Bloem J."/>
            <person name="Labutti K."/>
            <person name="Salamov A."/>
            <person name="Andreopoulos B."/>
            <person name="Baker S."/>
            <person name="Barry K."/>
            <person name="Bills G."/>
            <person name="Bluhm B."/>
            <person name="Cannon C."/>
            <person name="Castanera R."/>
            <person name="Culley D."/>
            <person name="Daum C."/>
            <person name="Ezra D."/>
            <person name="Gonzalez J."/>
            <person name="Henrissat B."/>
            <person name="Kuo A."/>
            <person name="Liang C."/>
            <person name="Lipzen A."/>
            <person name="Lutzoni F."/>
            <person name="Magnuson J."/>
            <person name="Mondo S."/>
            <person name="Nolan M."/>
            <person name="Ohm R."/>
            <person name="Pangilinan J."/>
            <person name="Park H.-J."/>
            <person name="Ramirez L."/>
            <person name="Alfaro M."/>
            <person name="Sun H."/>
            <person name="Tritt A."/>
            <person name="Yoshinaga Y."/>
            <person name="Zwiers L.-H."/>
            <person name="Turgeon B."/>
            <person name="Goodwin S."/>
            <person name="Spatafora J."/>
            <person name="Crous P."/>
            <person name="Grigoriev I."/>
        </authorList>
    </citation>
    <scope>NUCLEOTIDE SEQUENCE</scope>
    <source>
        <strain evidence="3">CBS 113979</strain>
    </source>
</reference>
<accession>A0A6G1HC45</accession>
<dbReference type="InterPro" id="IPR005201">
    <property type="entry name" value="TIM_ENGase"/>
</dbReference>
<proteinExistence type="predicted"/>
<dbReference type="OrthoDB" id="284473at2759"/>
<dbReference type="Gene3D" id="3.20.20.80">
    <property type="entry name" value="Glycosidases"/>
    <property type="match status" value="1"/>
</dbReference>